<evidence type="ECO:0000313" key="2">
    <source>
        <dbReference type="EMBL" id="KAK8938370.1"/>
    </source>
</evidence>
<sequence length="155" mass="17080">MEMNLRESSRGKVSVPNVQGVPFEGRIGNGRHKKRPKPVEGIPSTDSGATTGRGSLTCFTCKKLESEAHCSSMLERSSKNGELSVGGHSRGGPELCEEREDCGIFRFPISTNPAESALPWTTGGHPPERHRHRIRPAMWSLDDDDSQCLGRHRFI</sequence>
<proteinExistence type="predicted"/>
<evidence type="ECO:0000313" key="3">
    <source>
        <dbReference type="Proteomes" id="UP001418222"/>
    </source>
</evidence>
<feature type="region of interest" description="Disordered" evidence="1">
    <location>
        <begin position="75"/>
        <end position="94"/>
    </location>
</feature>
<keyword evidence="3" id="KW-1185">Reference proteome</keyword>
<accession>A0AAP0BFS8</accession>
<dbReference type="AlphaFoldDB" id="A0AAP0BFS8"/>
<dbReference type="EMBL" id="JBBWWQ010000009">
    <property type="protein sequence ID" value="KAK8938370.1"/>
    <property type="molecule type" value="Genomic_DNA"/>
</dbReference>
<feature type="compositionally biased region" description="Basic and acidic residues" evidence="1">
    <location>
        <begin position="1"/>
        <end position="10"/>
    </location>
</feature>
<organism evidence="2 3">
    <name type="scientific">Platanthera zijinensis</name>
    <dbReference type="NCBI Taxonomy" id="2320716"/>
    <lineage>
        <taxon>Eukaryota</taxon>
        <taxon>Viridiplantae</taxon>
        <taxon>Streptophyta</taxon>
        <taxon>Embryophyta</taxon>
        <taxon>Tracheophyta</taxon>
        <taxon>Spermatophyta</taxon>
        <taxon>Magnoliopsida</taxon>
        <taxon>Liliopsida</taxon>
        <taxon>Asparagales</taxon>
        <taxon>Orchidaceae</taxon>
        <taxon>Orchidoideae</taxon>
        <taxon>Orchideae</taxon>
        <taxon>Orchidinae</taxon>
        <taxon>Platanthera</taxon>
    </lineage>
</organism>
<name>A0AAP0BFS8_9ASPA</name>
<reference evidence="2 3" key="1">
    <citation type="journal article" date="2022" name="Nat. Plants">
        <title>Genomes of leafy and leafless Platanthera orchids illuminate the evolution of mycoheterotrophy.</title>
        <authorList>
            <person name="Li M.H."/>
            <person name="Liu K.W."/>
            <person name="Li Z."/>
            <person name="Lu H.C."/>
            <person name="Ye Q.L."/>
            <person name="Zhang D."/>
            <person name="Wang J.Y."/>
            <person name="Li Y.F."/>
            <person name="Zhong Z.M."/>
            <person name="Liu X."/>
            <person name="Yu X."/>
            <person name="Liu D.K."/>
            <person name="Tu X.D."/>
            <person name="Liu B."/>
            <person name="Hao Y."/>
            <person name="Liao X.Y."/>
            <person name="Jiang Y.T."/>
            <person name="Sun W.H."/>
            <person name="Chen J."/>
            <person name="Chen Y.Q."/>
            <person name="Ai Y."/>
            <person name="Zhai J.W."/>
            <person name="Wu S.S."/>
            <person name="Zhou Z."/>
            <person name="Hsiao Y.Y."/>
            <person name="Wu W.L."/>
            <person name="Chen Y.Y."/>
            <person name="Lin Y.F."/>
            <person name="Hsu J.L."/>
            <person name="Li C.Y."/>
            <person name="Wang Z.W."/>
            <person name="Zhao X."/>
            <person name="Zhong W.Y."/>
            <person name="Ma X.K."/>
            <person name="Ma L."/>
            <person name="Huang J."/>
            <person name="Chen G.Z."/>
            <person name="Huang M.Z."/>
            <person name="Huang L."/>
            <person name="Peng D.H."/>
            <person name="Luo Y.B."/>
            <person name="Zou S.Q."/>
            <person name="Chen S.P."/>
            <person name="Lan S."/>
            <person name="Tsai W.C."/>
            <person name="Van de Peer Y."/>
            <person name="Liu Z.J."/>
        </authorList>
    </citation>
    <scope>NUCLEOTIDE SEQUENCE [LARGE SCALE GENOMIC DNA]</scope>
    <source>
        <strain evidence="2">Lor287</strain>
    </source>
</reference>
<protein>
    <submittedName>
        <fullName evidence="2">Uncharacterized protein</fullName>
    </submittedName>
</protein>
<evidence type="ECO:0000256" key="1">
    <source>
        <dbReference type="SAM" id="MobiDB-lite"/>
    </source>
</evidence>
<feature type="region of interest" description="Disordered" evidence="1">
    <location>
        <begin position="1"/>
        <end position="52"/>
    </location>
</feature>
<dbReference type="Proteomes" id="UP001418222">
    <property type="component" value="Unassembled WGS sequence"/>
</dbReference>
<gene>
    <name evidence="2" type="ORF">KSP39_PZI010987</name>
</gene>
<comment type="caution">
    <text evidence="2">The sequence shown here is derived from an EMBL/GenBank/DDBJ whole genome shotgun (WGS) entry which is preliminary data.</text>
</comment>